<dbReference type="Pfam" id="PF22691">
    <property type="entry name" value="Thiolase_C_1"/>
    <property type="match status" value="1"/>
</dbReference>
<proteinExistence type="predicted"/>
<sequence length="371" mass="40302">MAIVGVGHTDFAALYADRETQWDAYDLAATSLRNALSDAGLAKDDLDGLLTARVEYERLADVIGLRRPRIVNSLVGSGRMSGVALLEAAALVATGQADTVACVYGNNGRSVKMKYGGEGGGPTIGYDTMYGLTSPGAYVGLMYQRYRHLYGAPDDALAPLAMNNRRNAALNPYAVMGKEITREQYLESRYIAEPLRLYDYCIINDGGVALIVTTVERARDLAKPVVRVAASAVTGDLTNFYSSDDFFYTSCRNVAREVYGQAGVTPEDIKCLEVYDNFTPTILFSLEGFGHAPRGEAWQWVREHGIGYDGDRPLNTSGGHTAESYMQGWALLVESVRQVRGEAEARQVAGCDVLQYVCASPIVSSHILTTE</sequence>
<dbReference type="EMBL" id="JBHSQK010000110">
    <property type="protein sequence ID" value="MFC5952572.1"/>
    <property type="molecule type" value="Genomic_DNA"/>
</dbReference>
<evidence type="ECO:0000259" key="1">
    <source>
        <dbReference type="Pfam" id="PF22691"/>
    </source>
</evidence>
<organism evidence="2 3">
    <name type="scientific">Pseudonocardia lutea</name>
    <dbReference type="NCBI Taxonomy" id="2172015"/>
    <lineage>
        <taxon>Bacteria</taxon>
        <taxon>Bacillati</taxon>
        <taxon>Actinomycetota</taxon>
        <taxon>Actinomycetes</taxon>
        <taxon>Pseudonocardiales</taxon>
        <taxon>Pseudonocardiaceae</taxon>
        <taxon>Pseudonocardia</taxon>
    </lineage>
</organism>
<reference evidence="3" key="1">
    <citation type="journal article" date="2019" name="Int. J. Syst. Evol. Microbiol.">
        <title>The Global Catalogue of Microorganisms (GCM) 10K type strain sequencing project: providing services to taxonomists for standard genome sequencing and annotation.</title>
        <authorList>
            <consortium name="The Broad Institute Genomics Platform"/>
            <consortium name="The Broad Institute Genome Sequencing Center for Infectious Disease"/>
            <person name="Wu L."/>
            <person name="Ma J."/>
        </authorList>
    </citation>
    <scope>NUCLEOTIDE SEQUENCE [LARGE SCALE GENOMIC DNA]</scope>
    <source>
        <strain evidence="3">CGMCC 4.7397</strain>
    </source>
</reference>
<keyword evidence="3" id="KW-1185">Reference proteome</keyword>
<evidence type="ECO:0000313" key="3">
    <source>
        <dbReference type="Proteomes" id="UP001596119"/>
    </source>
</evidence>
<dbReference type="PANTHER" id="PTHR42870:SF1">
    <property type="entry name" value="NON-SPECIFIC LIPID-TRANSFER PROTEIN-LIKE 2"/>
    <property type="match status" value="1"/>
</dbReference>
<dbReference type="Proteomes" id="UP001596119">
    <property type="component" value="Unassembled WGS sequence"/>
</dbReference>
<keyword evidence="2" id="KW-0012">Acyltransferase</keyword>
<dbReference type="SUPFAM" id="SSF53901">
    <property type="entry name" value="Thiolase-like"/>
    <property type="match status" value="2"/>
</dbReference>
<dbReference type="InterPro" id="IPR002155">
    <property type="entry name" value="Thiolase"/>
</dbReference>
<dbReference type="InterPro" id="IPR055140">
    <property type="entry name" value="Thiolase_C_2"/>
</dbReference>
<feature type="domain" description="Thiolase C-terminal" evidence="1">
    <location>
        <begin position="239"/>
        <end position="353"/>
    </location>
</feature>
<dbReference type="Gene3D" id="3.40.47.10">
    <property type="match status" value="1"/>
</dbReference>
<protein>
    <submittedName>
        <fullName evidence="2">Thiolase family protein</fullName>
        <ecNumber evidence="2">2.3.1.-</ecNumber>
    </submittedName>
</protein>
<keyword evidence="2" id="KW-0808">Transferase</keyword>
<dbReference type="EC" id="2.3.1.-" evidence="2"/>
<name>A0ABW1IFQ6_9PSEU</name>
<accession>A0ABW1IFQ6</accession>
<dbReference type="CDD" id="cd00829">
    <property type="entry name" value="SCP-x_thiolase"/>
    <property type="match status" value="1"/>
</dbReference>
<comment type="caution">
    <text evidence="2">The sequence shown here is derived from an EMBL/GenBank/DDBJ whole genome shotgun (WGS) entry which is preliminary data.</text>
</comment>
<dbReference type="GO" id="GO:0016746">
    <property type="term" value="F:acyltransferase activity"/>
    <property type="evidence" value="ECO:0007669"/>
    <property type="project" value="UniProtKB-KW"/>
</dbReference>
<dbReference type="PANTHER" id="PTHR42870">
    <property type="entry name" value="ACETYL-COA C-ACETYLTRANSFERASE"/>
    <property type="match status" value="1"/>
</dbReference>
<evidence type="ECO:0000313" key="2">
    <source>
        <dbReference type="EMBL" id="MFC5952572.1"/>
    </source>
</evidence>
<dbReference type="InterPro" id="IPR016039">
    <property type="entry name" value="Thiolase-like"/>
</dbReference>
<gene>
    <name evidence="2" type="ORF">ACFQH9_30355</name>
</gene>
<dbReference type="PIRSF" id="PIRSF000429">
    <property type="entry name" value="Ac-CoA_Ac_transf"/>
    <property type="match status" value="1"/>
</dbReference>
<dbReference type="RefSeq" id="WP_379571582.1">
    <property type="nucleotide sequence ID" value="NZ_JBHSQK010000110.1"/>
</dbReference>